<dbReference type="EMBL" id="JAPQKL010000002">
    <property type="protein sequence ID" value="KAJ5143407.1"/>
    <property type="molecule type" value="Genomic_DNA"/>
</dbReference>
<dbReference type="Proteomes" id="UP001149079">
    <property type="component" value="Unassembled WGS sequence"/>
</dbReference>
<keyword evidence="3" id="KW-1185">Reference proteome</keyword>
<comment type="caution">
    <text evidence="2">The sequence shown here is derived from an EMBL/GenBank/DDBJ whole genome shotgun (WGS) entry which is preliminary data.</text>
</comment>
<gene>
    <name evidence="2" type="ORF">N7515_002194</name>
</gene>
<evidence type="ECO:0000313" key="2">
    <source>
        <dbReference type="EMBL" id="KAJ5143407.1"/>
    </source>
</evidence>
<accession>A0A9W9HB47</accession>
<reference evidence="2" key="2">
    <citation type="journal article" date="2023" name="IMA Fungus">
        <title>Comparative genomic study of the Penicillium genus elucidates a diverse pangenome and 15 lateral gene transfer events.</title>
        <authorList>
            <person name="Petersen C."/>
            <person name="Sorensen T."/>
            <person name="Nielsen M.R."/>
            <person name="Sondergaard T.E."/>
            <person name="Sorensen J.L."/>
            <person name="Fitzpatrick D.A."/>
            <person name="Frisvad J.C."/>
            <person name="Nielsen K.L."/>
        </authorList>
    </citation>
    <scope>NUCLEOTIDE SEQUENCE</scope>
    <source>
        <strain evidence="2">IBT 22155</strain>
    </source>
</reference>
<organism evidence="2 3">
    <name type="scientific">Penicillium bovifimosum</name>
    <dbReference type="NCBI Taxonomy" id="126998"/>
    <lineage>
        <taxon>Eukaryota</taxon>
        <taxon>Fungi</taxon>
        <taxon>Dikarya</taxon>
        <taxon>Ascomycota</taxon>
        <taxon>Pezizomycotina</taxon>
        <taxon>Eurotiomycetes</taxon>
        <taxon>Eurotiomycetidae</taxon>
        <taxon>Eurotiales</taxon>
        <taxon>Aspergillaceae</taxon>
        <taxon>Penicillium</taxon>
    </lineage>
</organism>
<name>A0A9W9HB47_9EURO</name>
<reference evidence="2" key="1">
    <citation type="submission" date="2022-11" db="EMBL/GenBank/DDBJ databases">
        <authorList>
            <person name="Petersen C."/>
        </authorList>
    </citation>
    <scope>NUCLEOTIDE SEQUENCE</scope>
    <source>
        <strain evidence="2">IBT 22155</strain>
    </source>
</reference>
<dbReference type="RefSeq" id="XP_056525051.1">
    <property type="nucleotide sequence ID" value="XM_056662938.1"/>
</dbReference>
<dbReference type="AlphaFoldDB" id="A0A9W9HB47"/>
<sequence length="144" mass="16190">MDAEPHTPARPTADNETADFTRPQDPQPPTKLHAAKKRSIYGIVPPPVNKGRSVHETTVAAEMRSYADELDRQARNRREVYETVAAKMDNLYTCDPLGVKYNNNNNNNTNYGVRSPRAIFFISWRCSGFLKCSTRLSIFAATVS</sequence>
<feature type="region of interest" description="Disordered" evidence="1">
    <location>
        <begin position="1"/>
        <end position="51"/>
    </location>
</feature>
<evidence type="ECO:0000313" key="3">
    <source>
        <dbReference type="Proteomes" id="UP001149079"/>
    </source>
</evidence>
<dbReference type="GeneID" id="81402108"/>
<proteinExistence type="predicted"/>
<evidence type="ECO:0000256" key="1">
    <source>
        <dbReference type="SAM" id="MobiDB-lite"/>
    </source>
</evidence>
<protein>
    <submittedName>
        <fullName evidence="2">Uncharacterized protein</fullName>
    </submittedName>
</protein>
<dbReference type="OrthoDB" id="10507345at2759"/>